<comment type="caution">
    <text evidence="6">The sequence shown here is derived from an EMBL/GenBank/DDBJ whole genome shotgun (WGS) entry which is preliminary data.</text>
</comment>
<feature type="domain" description="IclR-ED" evidence="5">
    <location>
        <begin position="71"/>
        <end position="254"/>
    </location>
</feature>
<keyword evidence="3" id="KW-0804">Transcription</keyword>
<evidence type="ECO:0000256" key="2">
    <source>
        <dbReference type="ARBA" id="ARBA00023125"/>
    </source>
</evidence>
<dbReference type="InterPro" id="IPR036390">
    <property type="entry name" value="WH_DNA-bd_sf"/>
</dbReference>
<dbReference type="GO" id="GO:0003700">
    <property type="term" value="F:DNA-binding transcription factor activity"/>
    <property type="evidence" value="ECO:0007669"/>
    <property type="project" value="TreeGrafter"/>
</dbReference>
<dbReference type="AlphaFoldDB" id="A0A975WAD2"/>
<gene>
    <name evidence="6" type="ORF">SAMN04487940_10753</name>
</gene>
<dbReference type="Proteomes" id="UP000182932">
    <property type="component" value="Unassembled WGS sequence"/>
</dbReference>
<evidence type="ECO:0000256" key="1">
    <source>
        <dbReference type="ARBA" id="ARBA00023015"/>
    </source>
</evidence>
<proteinExistence type="predicted"/>
<organism evidence="6 7">
    <name type="scientific">Marinovum algicola</name>
    <dbReference type="NCBI Taxonomy" id="42444"/>
    <lineage>
        <taxon>Bacteria</taxon>
        <taxon>Pseudomonadati</taxon>
        <taxon>Pseudomonadota</taxon>
        <taxon>Alphaproteobacteria</taxon>
        <taxon>Rhodobacterales</taxon>
        <taxon>Roseobacteraceae</taxon>
        <taxon>Marinovum</taxon>
    </lineage>
</organism>
<dbReference type="SUPFAM" id="SSF55781">
    <property type="entry name" value="GAF domain-like"/>
    <property type="match status" value="1"/>
</dbReference>
<dbReference type="InterPro" id="IPR050707">
    <property type="entry name" value="HTH_MetabolicPath_Reg"/>
</dbReference>
<keyword evidence="2" id="KW-0238">DNA-binding</keyword>
<dbReference type="PANTHER" id="PTHR30136">
    <property type="entry name" value="HELIX-TURN-HELIX TRANSCRIPTIONAL REGULATOR, ICLR FAMILY"/>
    <property type="match status" value="1"/>
</dbReference>
<evidence type="ECO:0000256" key="3">
    <source>
        <dbReference type="ARBA" id="ARBA00023163"/>
    </source>
</evidence>
<dbReference type="Pfam" id="PF01614">
    <property type="entry name" value="IclR_C"/>
    <property type="match status" value="1"/>
</dbReference>
<dbReference type="GO" id="GO:0003677">
    <property type="term" value="F:DNA binding"/>
    <property type="evidence" value="ECO:0007669"/>
    <property type="project" value="UniProtKB-KW"/>
</dbReference>
<keyword evidence="7" id="KW-1185">Reference proteome</keyword>
<dbReference type="InterPro" id="IPR014757">
    <property type="entry name" value="Tscrpt_reg_IclR_C"/>
</dbReference>
<dbReference type="RefSeq" id="WP_074836654.1">
    <property type="nucleotide sequence ID" value="NZ_CATLQZ010000003.1"/>
</dbReference>
<sequence>MNKQVTSDGTVGKALELLDMVVAFGRSVRFSEVLEVSPYPKATTHRLLQTLTNQGMLAFDDERHVYVPGMRLVRIARHAWNQSSLGPLALPFLQTLAADVKETVHLAQMEHGRVVFVEKTTPDEGFKTMATPGRRSPAHCTGVGKVMLAFMDDTRRAAALECQTYEAFTPNTHKSEKTLLPELAQIRAEGVAFDREEHEEGIISIAAPILGGSNRVIGSLSVVTSTFRMSLKDIEKFRPALQRTAAQIGGEAAVWPYPIAQ</sequence>
<evidence type="ECO:0000313" key="7">
    <source>
        <dbReference type="Proteomes" id="UP000182932"/>
    </source>
</evidence>
<feature type="domain" description="HTH iclR-type" evidence="4">
    <location>
        <begin position="8"/>
        <end position="70"/>
    </location>
</feature>
<dbReference type="GO" id="GO:0045892">
    <property type="term" value="P:negative regulation of DNA-templated transcription"/>
    <property type="evidence" value="ECO:0007669"/>
    <property type="project" value="TreeGrafter"/>
</dbReference>
<dbReference type="PANTHER" id="PTHR30136:SF35">
    <property type="entry name" value="HTH-TYPE TRANSCRIPTIONAL REGULATOR RV1719"/>
    <property type="match status" value="1"/>
</dbReference>
<dbReference type="Gene3D" id="1.10.10.10">
    <property type="entry name" value="Winged helix-like DNA-binding domain superfamily/Winged helix DNA-binding domain"/>
    <property type="match status" value="1"/>
</dbReference>
<keyword evidence="1" id="KW-0805">Transcription regulation</keyword>
<dbReference type="PROSITE" id="PS51077">
    <property type="entry name" value="HTH_ICLR"/>
    <property type="match status" value="1"/>
</dbReference>
<reference evidence="6 7" key="1">
    <citation type="submission" date="2016-10" db="EMBL/GenBank/DDBJ databases">
        <authorList>
            <person name="Varghese N."/>
            <person name="Submissions S."/>
        </authorList>
    </citation>
    <scope>NUCLEOTIDE SEQUENCE [LARGE SCALE GENOMIC DNA]</scope>
    <source>
        <strain evidence="6 7">FF3</strain>
    </source>
</reference>
<dbReference type="EMBL" id="FNYY01000007">
    <property type="protein sequence ID" value="SEJ54931.1"/>
    <property type="molecule type" value="Genomic_DNA"/>
</dbReference>
<dbReference type="Gene3D" id="3.30.450.40">
    <property type="match status" value="1"/>
</dbReference>
<dbReference type="Pfam" id="PF09339">
    <property type="entry name" value="HTH_IclR"/>
    <property type="match status" value="1"/>
</dbReference>
<evidence type="ECO:0000259" key="4">
    <source>
        <dbReference type="PROSITE" id="PS51077"/>
    </source>
</evidence>
<dbReference type="GeneID" id="80818535"/>
<protein>
    <submittedName>
        <fullName evidence="6">Transcriptional regulator, IclR family</fullName>
    </submittedName>
</protein>
<evidence type="ECO:0000313" key="6">
    <source>
        <dbReference type="EMBL" id="SEJ54931.1"/>
    </source>
</evidence>
<dbReference type="InterPro" id="IPR005471">
    <property type="entry name" value="Tscrpt_reg_IclR_N"/>
</dbReference>
<dbReference type="PROSITE" id="PS51078">
    <property type="entry name" value="ICLR_ED"/>
    <property type="match status" value="1"/>
</dbReference>
<accession>A0A975WAD2</accession>
<evidence type="ECO:0000259" key="5">
    <source>
        <dbReference type="PROSITE" id="PS51078"/>
    </source>
</evidence>
<dbReference type="InterPro" id="IPR029016">
    <property type="entry name" value="GAF-like_dom_sf"/>
</dbReference>
<name>A0A975WAD2_9RHOB</name>
<dbReference type="SUPFAM" id="SSF46785">
    <property type="entry name" value="Winged helix' DNA-binding domain"/>
    <property type="match status" value="1"/>
</dbReference>
<dbReference type="SMART" id="SM00346">
    <property type="entry name" value="HTH_ICLR"/>
    <property type="match status" value="1"/>
</dbReference>
<dbReference type="InterPro" id="IPR036388">
    <property type="entry name" value="WH-like_DNA-bd_sf"/>
</dbReference>